<dbReference type="Proteomes" id="UP000799324">
    <property type="component" value="Unassembled WGS sequence"/>
</dbReference>
<evidence type="ECO:0000259" key="1">
    <source>
        <dbReference type="PROSITE" id="PS50177"/>
    </source>
</evidence>
<dbReference type="PROSITE" id="PS50177">
    <property type="entry name" value="NTF2_DOMAIN"/>
    <property type="match status" value="1"/>
</dbReference>
<organism evidence="2 3">
    <name type="scientific">Lophiostoma macrostomum CBS 122681</name>
    <dbReference type="NCBI Taxonomy" id="1314788"/>
    <lineage>
        <taxon>Eukaryota</taxon>
        <taxon>Fungi</taxon>
        <taxon>Dikarya</taxon>
        <taxon>Ascomycota</taxon>
        <taxon>Pezizomycotina</taxon>
        <taxon>Dothideomycetes</taxon>
        <taxon>Pleosporomycetidae</taxon>
        <taxon>Pleosporales</taxon>
        <taxon>Lophiostomataceae</taxon>
        <taxon>Lophiostoma</taxon>
    </lineage>
</organism>
<dbReference type="InterPro" id="IPR032710">
    <property type="entry name" value="NTF2-like_dom_sf"/>
</dbReference>
<sequence length="236" mass="26556">MADAQFTPEEQAEYSLDITACAVAEAFTDAYYYALEKERADIPSFYCPKLVSTDNTVPFIAWNGEVFHDAVEFQTHYESLIHTHFDVEGLDCNIINRKFLPPSDVEAGTGNDNQDFDRRMSIAVTVMGSVRLEEPLKGPIREFSENFVLVPNKDKLPKPRPTFEKGWHREWVIQTQNFRFTEWGASEVGGVKTEAGKADTKMETNGEKRNQFQGRNKGIASQFAAAGLFVKGKGKA</sequence>
<dbReference type="EMBL" id="MU004442">
    <property type="protein sequence ID" value="KAF2650840.1"/>
    <property type="molecule type" value="Genomic_DNA"/>
</dbReference>
<accession>A0A6A6ST67</accession>
<keyword evidence="3" id="KW-1185">Reference proteome</keyword>
<protein>
    <recommendedName>
        <fullName evidence="1">NTF2 domain-containing protein</fullName>
    </recommendedName>
</protein>
<reference evidence="2" key="1">
    <citation type="journal article" date="2020" name="Stud. Mycol.">
        <title>101 Dothideomycetes genomes: a test case for predicting lifestyles and emergence of pathogens.</title>
        <authorList>
            <person name="Haridas S."/>
            <person name="Albert R."/>
            <person name="Binder M."/>
            <person name="Bloem J."/>
            <person name="Labutti K."/>
            <person name="Salamov A."/>
            <person name="Andreopoulos B."/>
            <person name="Baker S."/>
            <person name="Barry K."/>
            <person name="Bills G."/>
            <person name="Bluhm B."/>
            <person name="Cannon C."/>
            <person name="Castanera R."/>
            <person name="Culley D."/>
            <person name="Daum C."/>
            <person name="Ezra D."/>
            <person name="Gonzalez J."/>
            <person name="Henrissat B."/>
            <person name="Kuo A."/>
            <person name="Liang C."/>
            <person name="Lipzen A."/>
            <person name="Lutzoni F."/>
            <person name="Magnuson J."/>
            <person name="Mondo S."/>
            <person name="Nolan M."/>
            <person name="Ohm R."/>
            <person name="Pangilinan J."/>
            <person name="Park H.-J."/>
            <person name="Ramirez L."/>
            <person name="Alfaro M."/>
            <person name="Sun H."/>
            <person name="Tritt A."/>
            <person name="Yoshinaga Y."/>
            <person name="Zwiers L.-H."/>
            <person name="Turgeon B."/>
            <person name="Goodwin S."/>
            <person name="Spatafora J."/>
            <person name="Crous P."/>
            <person name="Grigoriev I."/>
        </authorList>
    </citation>
    <scope>NUCLEOTIDE SEQUENCE</scope>
    <source>
        <strain evidence="2">CBS 122681</strain>
    </source>
</reference>
<dbReference type="GO" id="GO:0006913">
    <property type="term" value="P:nucleocytoplasmic transport"/>
    <property type="evidence" value="ECO:0007669"/>
    <property type="project" value="InterPro"/>
</dbReference>
<proteinExistence type="predicted"/>
<name>A0A6A6ST67_9PLEO</name>
<dbReference type="SUPFAM" id="SSF54427">
    <property type="entry name" value="NTF2-like"/>
    <property type="match status" value="1"/>
</dbReference>
<dbReference type="Gene3D" id="3.10.450.50">
    <property type="match status" value="1"/>
</dbReference>
<dbReference type="InterPro" id="IPR018222">
    <property type="entry name" value="Nuclear_transport_factor_2_euk"/>
</dbReference>
<evidence type="ECO:0000313" key="3">
    <source>
        <dbReference type="Proteomes" id="UP000799324"/>
    </source>
</evidence>
<feature type="domain" description="NTF2" evidence="1">
    <location>
        <begin position="23"/>
        <end position="180"/>
    </location>
</feature>
<dbReference type="PANTHER" id="PTHR12612">
    <property type="entry name" value="NUCLEAR TRANSPORT FACTOR 2"/>
    <property type="match status" value="1"/>
</dbReference>
<dbReference type="AlphaFoldDB" id="A0A6A6ST67"/>
<dbReference type="OrthoDB" id="25408at2759"/>
<gene>
    <name evidence="2" type="ORF">K491DRAFT_682646</name>
</gene>
<dbReference type="InterPro" id="IPR045875">
    <property type="entry name" value="NTF2"/>
</dbReference>
<evidence type="ECO:0000313" key="2">
    <source>
        <dbReference type="EMBL" id="KAF2650840.1"/>
    </source>
</evidence>